<reference evidence="1 2" key="1">
    <citation type="submission" date="2021-10" db="EMBL/GenBank/DDBJ databases">
        <title>Anaerobic single-cell dispensing facilitates the cultivation of human gut bacteria.</title>
        <authorList>
            <person name="Afrizal A."/>
        </authorList>
    </citation>
    <scope>NUCLEOTIDE SEQUENCE [LARGE SCALE GENOMIC DNA]</scope>
    <source>
        <strain evidence="1 2">CLA-AA-H247</strain>
    </source>
</reference>
<keyword evidence="2" id="KW-1185">Reference proteome</keyword>
<dbReference type="EMBL" id="JAJEQD010000001">
    <property type="protein sequence ID" value="MCC2155675.1"/>
    <property type="molecule type" value="Genomic_DNA"/>
</dbReference>
<sequence>MCCQVIEFLDNHDAELNTITELAKDDCRNDNSWCRCELFAYDYDKFMQNFCNQLRIKSFASVDALVKNNNWINLIEFKNSDCRNKDTRSKTKRKLADTIHFFEKCILNDFVISQSNLKYRFILVFNPGDESTEFNNGYESLNREINILGGLDSPSKERLRGIVDYCNTLRLCHDIKILTVDEFLTSINEYVPC</sequence>
<evidence type="ECO:0000313" key="2">
    <source>
        <dbReference type="Proteomes" id="UP001198241"/>
    </source>
</evidence>
<accession>A0ABS8F0W7</accession>
<evidence type="ECO:0000313" key="1">
    <source>
        <dbReference type="EMBL" id="MCC2155675.1"/>
    </source>
</evidence>
<proteinExistence type="predicted"/>
<dbReference type="Proteomes" id="UP001198241">
    <property type="component" value="Unassembled WGS sequence"/>
</dbReference>
<dbReference type="RefSeq" id="WP_227720425.1">
    <property type="nucleotide sequence ID" value="NZ_JAJEQD010000001.1"/>
</dbReference>
<organism evidence="1 2">
    <name type="scientific">Veillonella fallax</name>
    <dbReference type="NCBI Taxonomy" id="2881272"/>
    <lineage>
        <taxon>Bacteria</taxon>
        <taxon>Bacillati</taxon>
        <taxon>Bacillota</taxon>
        <taxon>Negativicutes</taxon>
        <taxon>Veillonellales</taxon>
        <taxon>Veillonellaceae</taxon>
        <taxon>Veillonella</taxon>
    </lineage>
</organism>
<name>A0ABS8F0W7_9FIRM</name>
<comment type="caution">
    <text evidence="1">The sequence shown here is derived from an EMBL/GenBank/DDBJ whole genome shotgun (WGS) entry which is preliminary data.</text>
</comment>
<protein>
    <submittedName>
        <fullName evidence="1">Uncharacterized protein</fullName>
    </submittedName>
</protein>
<gene>
    <name evidence="1" type="ORF">LKD20_00785</name>
</gene>